<keyword evidence="1" id="KW-0732">Signal</keyword>
<keyword evidence="3" id="KW-1185">Reference proteome</keyword>
<proteinExistence type="predicted"/>
<feature type="signal peptide" evidence="1">
    <location>
        <begin position="1"/>
        <end position="26"/>
    </location>
</feature>
<evidence type="ECO:0000256" key="1">
    <source>
        <dbReference type="SAM" id="SignalP"/>
    </source>
</evidence>
<name>A0A2T2ZYA6_9PEZI</name>
<organism evidence="2 3">
    <name type="scientific">Coniella lustricola</name>
    <dbReference type="NCBI Taxonomy" id="2025994"/>
    <lineage>
        <taxon>Eukaryota</taxon>
        <taxon>Fungi</taxon>
        <taxon>Dikarya</taxon>
        <taxon>Ascomycota</taxon>
        <taxon>Pezizomycotina</taxon>
        <taxon>Sordariomycetes</taxon>
        <taxon>Sordariomycetidae</taxon>
        <taxon>Diaporthales</taxon>
        <taxon>Schizoparmaceae</taxon>
        <taxon>Coniella</taxon>
    </lineage>
</organism>
<reference evidence="2 3" key="1">
    <citation type="journal article" date="2018" name="Mycol. Prog.">
        <title>Coniella lustricola, a new species from submerged detritus.</title>
        <authorList>
            <person name="Raudabaugh D.B."/>
            <person name="Iturriaga T."/>
            <person name="Carver A."/>
            <person name="Mondo S."/>
            <person name="Pangilinan J."/>
            <person name="Lipzen A."/>
            <person name="He G."/>
            <person name="Amirebrahimi M."/>
            <person name="Grigoriev I.V."/>
            <person name="Miller A.N."/>
        </authorList>
    </citation>
    <scope>NUCLEOTIDE SEQUENCE [LARGE SCALE GENOMIC DNA]</scope>
    <source>
        <strain evidence="2 3">B22-T-1</strain>
    </source>
</reference>
<sequence>MRMASMNSTPFCLLCISTNCFGLAHPSHVLKGCMELHTHGLGSVFDASICAYGVAHVPEVLAKVLLCWTWPMPQRSDNSRCGQVTTAFDSAANDESDGFARLPPPAVRKHRALCLIRLR</sequence>
<dbReference type="EMBL" id="KZ678566">
    <property type="protein sequence ID" value="PSR79433.1"/>
    <property type="molecule type" value="Genomic_DNA"/>
</dbReference>
<gene>
    <name evidence="2" type="ORF">BD289DRAFT_94769</name>
</gene>
<dbReference type="InParanoid" id="A0A2T2ZYA6"/>
<dbReference type="AlphaFoldDB" id="A0A2T2ZYA6"/>
<accession>A0A2T2ZYA6</accession>
<feature type="chain" id="PRO_5015518118" description="Secreted protein" evidence="1">
    <location>
        <begin position="27"/>
        <end position="119"/>
    </location>
</feature>
<dbReference type="Proteomes" id="UP000241462">
    <property type="component" value="Unassembled WGS sequence"/>
</dbReference>
<evidence type="ECO:0000313" key="2">
    <source>
        <dbReference type="EMBL" id="PSR79433.1"/>
    </source>
</evidence>
<evidence type="ECO:0000313" key="3">
    <source>
        <dbReference type="Proteomes" id="UP000241462"/>
    </source>
</evidence>
<evidence type="ECO:0008006" key="4">
    <source>
        <dbReference type="Google" id="ProtNLM"/>
    </source>
</evidence>
<protein>
    <recommendedName>
        <fullName evidence="4">Secreted protein</fullName>
    </recommendedName>
</protein>